<gene>
    <name evidence="1" type="ORF">LX15_000812</name>
</gene>
<reference evidence="1 2" key="1">
    <citation type="submission" date="2022-06" db="EMBL/GenBank/DDBJ databases">
        <title>Genomic Encyclopedia of Archaeal and Bacterial Type Strains, Phase II (KMG-II): from individual species to whole genera.</title>
        <authorList>
            <person name="Goeker M."/>
        </authorList>
    </citation>
    <scope>NUCLEOTIDE SEQUENCE [LARGE SCALE GENOMIC DNA]</scope>
    <source>
        <strain evidence="1 2">DSM 40477</strain>
    </source>
</reference>
<name>A0ABT1HNN9_STRSD</name>
<dbReference type="Proteomes" id="UP001205311">
    <property type="component" value="Unassembled WGS sequence"/>
</dbReference>
<proteinExistence type="predicted"/>
<keyword evidence="2" id="KW-1185">Reference proteome</keyword>
<dbReference type="EMBL" id="JAMTCP010000003">
    <property type="protein sequence ID" value="MCP2257127.1"/>
    <property type="molecule type" value="Genomic_DNA"/>
</dbReference>
<organism evidence="1 2">
    <name type="scientific">Streptoalloteichus tenebrarius (strain ATCC 17920 / DSM 40477 / JCM 4838 / CBS 697.72 / NBRC 16177 / NCIMB 11028 / NRRL B-12390 / A12253. 1 / ISP 5477)</name>
    <name type="common">Streptomyces tenebrarius</name>
    <dbReference type="NCBI Taxonomy" id="1933"/>
    <lineage>
        <taxon>Bacteria</taxon>
        <taxon>Bacillati</taxon>
        <taxon>Actinomycetota</taxon>
        <taxon>Actinomycetes</taxon>
        <taxon>Pseudonocardiales</taxon>
        <taxon>Pseudonocardiaceae</taxon>
        <taxon>Streptoalloteichus</taxon>
    </lineage>
</organism>
<evidence type="ECO:0000313" key="2">
    <source>
        <dbReference type="Proteomes" id="UP001205311"/>
    </source>
</evidence>
<dbReference type="SUPFAM" id="SSF53756">
    <property type="entry name" value="UDP-Glycosyltransferase/glycogen phosphorylase"/>
    <property type="match status" value="1"/>
</dbReference>
<dbReference type="RefSeq" id="WP_253668097.1">
    <property type="nucleotide sequence ID" value="NZ_JAMTCP010000003.1"/>
</dbReference>
<evidence type="ECO:0000313" key="1">
    <source>
        <dbReference type="EMBL" id="MCP2257127.1"/>
    </source>
</evidence>
<comment type="caution">
    <text evidence="1">The sequence shown here is derived from an EMBL/GenBank/DDBJ whole genome shotgun (WGS) entry which is preliminary data.</text>
</comment>
<sequence>MTRHSAPSVLLREARRRRADLVHGYEWFPAVEAYLGPHLLLGVPIVTTVLYMTLTSFLPRCAPLVVGSESLREYAVEQGFVDVTVLGPPVDVRGDHPGVDGGSFRAEYGLEPDVPLLAVVSRLARSIKLEGILTACDVWRGSVEMAEPSSWSSWKTGR</sequence>
<protein>
    <submittedName>
        <fullName evidence="1">Uncharacterized protein</fullName>
    </submittedName>
</protein>
<accession>A0ABT1HNN9</accession>